<evidence type="ECO:0000313" key="1">
    <source>
        <dbReference type="EMBL" id="QSS54479.1"/>
    </source>
</evidence>
<proteinExistence type="predicted"/>
<dbReference type="EMBL" id="CP069104">
    <property type="protein sequence ID" value="QSS54479.1"/>
    <property type="molecule type" value="Genomic_DNA"/>
</dbReference>
<dbReference type="VEuPathDB" id="FungiDB:I7I53_02032"/>
<protein>
    <submittedName>
        <fullName evidence="1">Uncharacterized protein</fullName>
    </submittedName>
</protein>
<dbReference type="Proteomes" id="UP000663419">
    <property type="component" value="Chromosome 3"/>
</dbReference>
<gene>
    <name evidence="1" type="ORF">I7I53_02032</name>
</gene>
<accession>A0A8A1LKE5</accession>
<sequence length="93" mass="10722">MVFRKRHGFLLASNPKKMKMKKEKKSTGLLSQVVSDHRALCDMKADEKSIRNGKQKEIYMYKKLSGRSARSERKRGHPATVDKYKLISEAVPN</sequence>
<organism evidence="1 2">
    <name type="scientific">Ajellomyces capsulatus (strain H88)</name>
    <name type="common">Darling's disease fungus</name>
    <name type="synonym">Histoplasma capsulatum</name>
    <dbReference type="NCBI Taxonomy" id="544711"/>
    <lineage>
        <taxon>Eukaryota</taxon>
        <taxon>Fungi</taxon>
        <taxon>Dikarya</taxon>
        <taxon>Ascomycota</taxon>
        <taxon>Pezizomycotina</taxon>
        <taxon>Eurotiomycetes</taxon>
        <taxon>Eurotiomycetidae</taxon>
        <taxon>Onygenales</taxon>
        <taxon>Ajellomycetaceae</taxon>
        <taxon>Histoplasma</taxon>
    </lineage>
</organism>
<name>A0A8A1LKE5_AJEC8</name>
<dbReference type="AlphaFoldDB" id="A0A8A1LKE5"/>
<evidence type="ECO:0000313" key="2">
    <source>
        <dbReference type="Proteomes" id="UP000663419"/>
    </source>
</evidence>
<reference evidence="1" key="1">
    <citation type="submission" date="2021-01" db="EMBL/GenBank/DDBJ databases">
        <title>Chromosome-level genome assembly of a human fungal pathogen reveals clustering of transcriptionally co-regulated genes.</title>
        <authorList>
            <person name="Voorhies M."/>
            <person name="Cohen S."/>
            <person name="Shea T.P."/>
            <person name="Petrus S."/>
            <person name="Munoz J.F."/>
            <person name="Poplawski S."/>
            <person name="Goldman W.E."/>
            <person name="Michael T."/>
            <person name="Cuomo C.A."/>
            <person name="Sil A."/>
            <person name="Beyhan S."/>
        </authorList>
    </citation>
    <scope>NUCLEOTIDE SEQUENCE</scope>
    <source>
        <strain evidence="1">H88</strain>
    </source>
</reference>